<evidence type="ECO:0000313" key="1">
    <source>
        <dbReference type="EMBL" id="KAA8542678.1"/>
    </source>
</evidence>
<evidence type="ECO:0000313" key="2">
    <source>
        <dbReference type="Proteomes" id="UP000325577"/>
    </source>
</evidence>
<keyword evidence="2" id="KW-1185">Reference proteome</keyword>
<accession>A0A5J5BJA5</accession>
<dbReference type="AlphaFoldDB" id="A0A5J5BJA5"/>
<protein>
    <submittedName>
        <fullName evidence="1">Uncharacterized protein</fullName>
    </submittedName>
</protein>
<reference evidence="1 2" key="1">
    <citation type="submission" date="2019-09" db="EMBL/GenBank/DDBJ databases">
        <title>A chromosome-level genome assembly of the Chinese tupelo Nyssa sinensis.</title>
        <authorList>
            <person name="Yang X."/>
            <person name="Kang M."/>
            <person name="Yang Y."/>
            <person name="Xiong H."/>
            <person name="Wang M."/>
            <person name="Zhang Z."/>
            <person name="Wang Z."/>
            <person name="Wu H."/>
            <person name="Ma T."/>
            <person name="Liu J."/>
            <person name="Xi Z."/>
        </authorList>
    </citation>
    <scope>NUCLEOTIDE SEQUENCE [LARGE SCALE GENOMIC DNA]</scope>
    <source>
        <strain evidence="1">J267</strain>
        <tissue evidence="1">Leaf</tissue>
    </source>
</reference>
<name>A0A5J5BJA5_9ASTE</name>
<organism evidence="1 2">
    <name type="scientific">Nyssa sinensis</name>
    <dbReference type="NCBI Taxonomy" id="561372"/>
    <lineage>
        <taxon>Eukaryota</taxon>
        <taxon>Viridiplantae</taxon>
        <taxon>Streptophyta</taxon>
        <taxon>Embryophyta</taxon>
        <taxon>Tracheophyta</taxon>
        <taxon>Spermatophyta</taxon>
        <taxon>Magnoliopsida</taxon>
        <taxon>eudicotyledons</taxon>
        <taxon>Gunneridae</taxon>
        <taxon>Pentapetalae</taxon>
        <taxon>asterids</taxon>
        <taxon>Cornales</taxon>
        <taxon>Nyssaceae</taxon>
        <taxon>Nyssa</taxon>
    </lineage>
</organism>
<dbReference type="EMBL" id="CM018035">
    <property type="protein sequence ID" value="KAA8542678.1"/>
    <property type="molecule type" value="Genomic_DNA"/>
</dbReference>
<dbReference type="OrthoDB" id="780314at2759"/>
<gene>
    <name evidence="1" type="ORF">F0562_023823</name>
</gene>
<dbReference type="Proteomes" id="UP000325577">
    <property type="component" value="Linkage Group LG12"/>
</dbReference>
<proteinExistence type="predicted"/>
<sequence>MKKLKRIVQITREIESEIVKCSETESALAVRESELMKMVYMAEFEIDGLMAVTADSRTSVKLLDEELCHLRMKSDEKIKRMNNKREGFTTSCLDFQRTIDKGENNELDNLLLEKKSHEKDIYLLSMKYNDLQNSMLVFVEEIIEDLHSSNFALLVEIQNGKFENEKLLKDINVLKTTLLSAISFDNDQ</sequence>